<name>A0A6B0SZM0_9EURY</name>
<dbReference type="InterPro" id="IPR023210">
    <property type="entry name" value="NADP_OxRdtase_dom"/>
</dbReference>
<evidence type="ECO:0000256" key="3">
    <source>
        <dbReference type="ARBA" id="ARBA00023002"/>
    </source>
</evidence>
<evidence type="ECO:0000259" key="4">
    <source>
        <dbReference type="Pfam" id="PF00248"/>
    </source>
</evidence>
<accession>A0A6B0SZM0</accession>
<dbReference type="EMBL" id="WUUS01000007">
    <property type="protein sequence ID" value="MXR42023.1"/>
    <property type="molecule type" value="Genomic_DNA"/>
</dbReference>
<dbReference type="PRINTS" id="PR00069">
    <property type="entry name" value="ALDKETRDTASE"/>
</dbReference>
<dbReference type="Gene3D" id="3.20.20.100">
    <property type="entry name" value="NADP-dependent oxidoreductase domain"/>
    <property type="match status" value="1"/>
</dbReference>
<keyword evidence="3" id="KW-0560">Oxidoreductase</keyword>
<evidence type="ECO:0000313" key="5">
    <source>
        <dbReference type="EMBL" id="MXR42023.1"/>
    </source>
</evidence>
<comment type="caution">
    <text evidence="5">The sequence shown here is derived from an EMBL/GenBank/DDBJ whole genome shotgun (WGS) entry which is preliminary data.</text>
</comment>
<dbReference type="SUPFAM" id="SSF51430">
    <property type="entry name" value="NAD(P)-linked oxidoreductase"/>
    <property type="match status" value="1"/>
</dbReference>
<dbReference type="InterPro" id="IPR020471">
    <property type="entry name" value="AKR"/>
</dbReference>
<dbReference type="InterPro" id="IPR018170">
    <property type="entry name" value="Aldo/ket_reductase_CS"/>
</dbReference>
<sequence>MTDLDLPALGLGTSANDDFEECAETVRTALETGYRHVDTAQMYDNEEAVGEGIRRADVPREEVVVATKVHPDNLAYEDAKRTARESLERLGLETVDLLYVHWPISAYDPEGTLRAMDELHEAGLCDHVGLSNFTPDLLDEARAILDAPVAAHQVECHPLFPQTELREYAVEHDHYLVGYSPLGRGEALDDPLLSEIAGKHDTSTAAVCLAWAFAQEALVPIPKATGDHVRANFEAQELELDGEDLDRIAEYDVRERVIDPDDAAWNR</sequence>
<dbReference type="RefSeq" id="WP_159667533.1">
    <property type="nucleotide sequence ID" value="NZ_WUUS01000007.1"/>
</dbReference>
<feature type="domain" description="NADP-dependent oxidoreductase" evidence="4">
    <location>
        <begin position="9"/>
        <end position="251"/>
    </location>
</feature>
<evidence type="ECO:0000256" key="2">
    <source>
        <dbReference type="ARBA" id="ARBA00022857"/>
    </source>
</evidence>
<dbReference type="Pfam" id="PF00248">
    <property type="entry name" value="Aldo_ket_red"/>
    <property type="match status" value="1"/>
</dbReference>
<evidence type="ECO:0000256" key="1">
    <source>
        <dbReference type="ARBA" id="ARBA00007905"/>
    </source>
</evidence>
<dbReference type="GO" id="GO:0016616">
    <property type="term" value="F:oxidoreductase activity, acting on the CH-OH group of donors, NAD or NADP as acceptor"/>
    <property type="evidence" value="ECO:0007669"/>
    <property type="project" value="UniProtKB-ARBA"/>
</dbReference>
<dbReference type="Proteomes" id="UP000437065">
    <property type="component" value="Unassembled WGS sequence"/>
</dbReference>
<comment type="similarity">
    <text evidence="1">Belongs to the aldo/keto reductase family.</text>
</comment>
<reference evidence="5 6" key="1">
    <citation type="submission" date="2019-12" db="EMBL/GenBank/DDBJ databases">
        <title>Isolation and characterization of three novel carbon monoxide-oxidizing members of Halobacteria from salione crusts and soils.</title>
        <authorList>
            <person name="Myers M.R."/>
            <person name="King G.M."/>
        </authorList>
    </citation>
    <scope>NUCLEOTIDE SEQUENCE [LARGE SCALE GENOMIC DNA]</scope>
    <source>
        <strain evidence="5 6">WSA2</strain>
    </source>
</reference>
<keyword evidence="6" id="KW-1185">Reference proteome</keyword>
<proteinExistence type="inferred from homology"/>
<dbReference type="AlphaFoldDB" id="A0A6B0SZM0"/>
<evidence type="ECO:0000313" key="6">
    <source>
        <dbReference type="Proteomes" id="UP000437065"/>
    </source>
</evidence>
<protein>
    <submittedName>
        <fullName evidence="5">Aldo/keto reductase</fullName>
    </submittedName>
</protein>
<dbReference type="PANTHER" id="PTHR43827:SF3">
    <property type="entry name" value="NADP-DEPENDENT OXIDOREDUCTASE DOMAIN-CONTAINING PROTEIN"/>
    <property type="match status" value="1"/>
</dbReference>
<dbReference type="PIRSF" id="PIRSF000097">
    <property type="entry name" value="AKR"/>
    <property type="match status" value="1"/>
</dbReference>
<dbReference type="PANTHER" id="PTHR43827">
    <property type="entry name" value="2,5-DIKETO-D-GLUCONIC ACID REDUCTASE"/>
    <property type="match status" value="1"/>
</dbReference>
<dbReference type="InterPro" id="IPR036812">
    <property type="entry name" value="NAD(P)_OxRdtase_dom_sf"/>
</dbReference>
<dbReference type="PROSITE" id="PS00798">
    <property type="entry name" value="ALDOKETO_REDUCTASE_1"/>
    <property type="match status" value="1"/>
</dbReference>
<keyword evidence="2" id="KW-0521">NADP</keyword>
<gene>
    <name evidence="5" type="ORF">GRX01_11830</name>
</gene>
<dbReference type="OrthoDB" id="275427at2157"/>
<organism evidence="5 6">
    <name type="scientific">Halobaculum saliterrae</name>
    <dbReference type="NCBI Taxonomy" id="2073113"/>
    <lineage>
        <taxon>Archaea</taxon>
        <taxon>Methanobacteriati</taxon>
        <taxon>Methanobacteriota</taxon>
        <taxon>Stenosarchaea group</taxon>
        <taxon>Halobacteria</taxon>
        <taxon>Halobacteriales</taxon>
        <taxon>Haloferacaceae</taxon>
        <taxon>Halobaculum</taxon>
    </lineage>
</organism>